<dbReference type="EMBL" id="SMRT01000006">
    <property type="protein sequence ID" value="TDF97081.1"/>
    <property type="molecule type" value="Genomic_DNA"/>
</dbReference>
<sequence length="158" mass="18148">MNAYPDEFVRFLERPVPKFLHLASVRKGQSPICCRGYAARAEYEQSRIWIYILRSQWLRLHEALQPEHWLAVLLTSGVDNESYQVKGQYDGYRPFAKEDHGLLEQQRELTLQTFPQLASLHTVNPVDCFAIGLKAAEVYSQTPGPQAGFLVSERSPRI</sequence>
<evidence type="ECO:0000313" key="1">
    <source>
        <dbReference type="EMBL" id="TDF97081.1"/>
    </source>
</evidence>
<protein>
    <recommendedName>
        <fullName evidence="3">Pyridoxamine 5'-phosphate oxidase family protein</fullName>
    </recommendedName>
</protein>
<organism evidence="1 2">
    <name type="scientific">Paenibacillus piri</name>
    <dbReference type="NCBI Taxonomy" id="2547395"/>
    <lineage>
        <taxon>Bacteria</taxon>
        <taxon>Bacillati</taxon>
        <taxon>Bacillota</taxon>
        <taxon>Bacilli</taxon>
        <taxon>Bacillales</taxon>
        <taxon>Paenibacillaceae</taxon>
        <taxon>Paenibacillus</taxon>
    </lineage>
</organism>
<evidence type="ECO:0008006" key="3">
    <source>
        <dbReference type="Google" id="ProtNLM"/>
    </source>
</evidence>
<dbReference type="RefSeq" id="WP_133229283.1">
    <property type="nucleotide sequence ID" value="NZ_SMRT01000006.1"/>
</dbReference>
<keyword evidence="2" id="KW-1185">Reference proteome</keyword>
<evidence type="ECO:0000313" key="2">
    <source>
        <dbReference type="Proteomes" id="UP000295636"/>
    </source>
</evidence>
<reference evidence="1 2" key="1">
    <citation type="submission" date="2019-03" db="EMBL/GenBank/DDBJ databases">
        <title>This is whole genome sequence of Paenibacillus sp MS74 strain.</title>
        <authorList>
            <person name="Trinh H.N."/>
        </authorList>
    </citation>
    <scope>NUCLEOTIDE SEQUENCE [LARGE SCALE GENOMIC DNA]</scope>
    <source>
        <strain evidence="1 2">MS74</strain>
    </source>
</reference>
<name>A0A4R5KN70_9BACL</name>
<accession>A0A4R5KN70</accession>
<gene>
    <name evidence="1" type="ORF">E1757_14645</name>
</gene>
<dbReference type="AlphaFoldDB" id="A0A4R5KN70"/>
<comment type="caution">
    <text evidence="1">The sequence shown here is derived from an EMBL/GenBank/DDBJ whole genome shotgun (WGS) entry which is preliminary data.</text>
</comment>
<proteinExistence type="predicted"/>
<dbReference type="Proteomes" id="UP000295636">
    <property type="component" value="Unassembled WGS sequence"/>
</dbReference>
<dbReference type="OrthoDB" id="2618648at2"/>